<keyword evidence="9" id="KW-0675">Receptor</keyword>
<dbReference type="AlphaFoldDB" id="A0AAW9S241"/>
<gene>
    <name evidence="9" type="ORF">AAG747_01085</name>
</gene>
<dbReference type="InterPro" id="IPR039426">
    <property type="entry name" value="TonB-dep_rcpt-like"/>
</dbReference>
<dbReference type="Pfam" id="PF13715">
    <property type="entry name" value="CarbopepD_reg_2"/>
    <property type="match status" value="1"/>
</dbReference>
<dbReference type="InterPro" id="IPR023997">
    <property type="entry name" value="TonB-dep_OMP_SusC/RagA_CS"/>
</dbReference>
<keyword evidence="5 7" id="KW-0472">Membrane</keyword>
<keyword evidence="2 7" id="KW-0813">Transport</keyword>
<dbReference type="NCBIfam" id="TIGR04057">
    <property type="entry name" value="SusC_RagA_signa"/>
    <property type="match status" value="1"/>
</dbReference>
<name>A0AAW9S241_9BACT</name>
<sequence length="1140" mass="127249">MNKKILRQFIMVTKYSILGFLLQCFFIHFFLVQAASAQRYQSAKEVYIEIGLENASLQESFSKLQEVSKFYFSYNTEDLDSKLRINLLQKKQSVADVLYHISRKAGLKFKQVNNHITVGMLNREKASLAQSLEVITQEVIIKGQVADSNGQPLPGVNVYVKGSTLGTITDAEGKYKLSAPNDATTLVFSSIGYQRKEITIQDDTEISVRLVEDVKTLEDVVVVGYGVTEKKDLTGSVTSISSKEIENVQVNSVDQLLQGKMSGVMVANSNAQPGARVKVQIRGTASLVGSSEPLYVIDGIPYDADNMFVYNSRSGVSKDVNSMLNLNAADIESIDVLKDASASAIYGSRAANGVVIITTKRGKKGQKPSFNLRHYTSLTRKVDNYNLLNAQQFKGIMQEAAQNYLDQGFNNPEAERIVDPNSGYFYEGDTDWGKELFQTATVSSWDLSVRGGSENTRYFASFSYFDQEGIMKGDKLERYSGRLNLDATISKKLKFGTNLNFSYSNNPTLNKGMDAVLRFRPDAPIYNEDGTYFTDIREDNPVALATAKYNFESYRFLGTAFGTFDLSKDLQLKSSLSLNLGNFQQSIYNPSYLQAGTNYGKYQGTGQEANNLTTTRIFENTLTYNKTFSGIHKVNIVAGVSFQEDKNKNSSVVGADYPFDQTLTNLSSASRPISTSGYSSGSGLSSCFLRANYILKDRYLATFTSRYDGSSKFAESNKYGFFPSGALAWRVSNESFMDGLNFLNDLKLRTSAGFTGTQSLGNYAWRTLFSPVDYMQQPAIYPSTLGNDKVKWETTFMVDAGIDFSLFDHRLSGSIGYYYKDTDDMLMVVTLPPSSGFKNIPTNLGRMTNKGVEVELSADILRNQKIEWKVSGNIFFNRNEVKKLYNGQATSSTNGGIFLGREVLAEGYPTGTFFGYIADGLFQSQEEIERLSARDPETGELILYQKYAAPGDIKFVDLNGDSVITTDDRTYLGNSQPKFAGGFQTSVKYKGLELTAYFNFAVGHKKFYNNSYQQIFRPSNMLTDVLHHWTPENPNATYPRMVFRDPNSNRRTSTFYLHDASYLRMNNLRLAYTLPQQVMEKFFIRSAQVYVAGTNLLTFSGYPGMDPEATSLPRDAVFQGSDNSLYPAVRTYTLGVNLSF</sequence>
<dbReference type="FunFam" id="2.170.130.10:FF:000008">
    <property type="entry name" value="SusC/RagA family TonB-linked outer membrane protein"/>
    <property type="match status" value="1"/>
</dbReference>
<proteinExistence type="inferred from homology"/>
<dbReference type="NCBIfam" id="TIGR04056">
    <property type="entry name" value="OMP_RagA_SusC"/>
    <property type="match status" value="1"/>
</dbReference>
<keyword evidence="4 7" id="KW-0812">Transmembrane</keyword>
<dbReference type="Pfam" id="PF07715">
    <property type="entry name" value="Plug"/>
    <property type="match status" value="1"/>
</dbReference>
<comment type="caution">
    <text evidence="9">The sequence shown here is derived from an EMBL/GenBank/DDBJ whole genome shotgun (WGS) entry which is preliminary data.</text>
</comment>
<comment type="subcellular location">
    <subcellularLocation>
        <location evidence="1 7">Cell outer membrane</location>
        <topology evidence="1 7">Multi-pass membrane protein</topology>
    </subcellularLocation>
</comment>
<keyword evidence="10" id="KW-1185">Reference proteome</keyword>
<dbReference type="Gene3D" id="2.170.130.10">
    <property type="entry name" value="TonB-dependent receptor, plug domain"/>
    <property type="match status" value="1"/>
</dbReference>
<evidence type="ECO:0000256" key="7">
    <source>
        <dbReference type="PROSITE-ProRule" id="PRU01360"/>
    </source>
</evidence>
<evidence type="ECO:0000256" key="2">
    <source>
        <dbReference type="ARBA" id="ARBA00022448"/>
    </source>
</evidence>
<evidence type="ECO:0000256" key="5">
    <source>
        <dbReference type="ARBA" id="ARBA00023136"/>
    </source>
</evidence>
<dbReference type="InterPro" id="IPR008969">
    <property type="entry name" value="CarboxyPept-like_regulatory"/>
</dbReference>
<evidence type="ECO:0000313" key="9">
    <source>
        <dbReference type="EMBL" id="MEN7546480.1"/>
    </source>
</evidence>
<dbReference type="SUPFAM" id="SSF49464">
    <property type="entry name" value="Carboxypeptidase regulatory domain-like"/>
    <property type="match status" value="1"/>
</dbReference>
<dbReference type="EMBL" id="JBDKWZ010000001">
    <property type="protein sequence ID" value="MEN7546480.1"/>
    <property type="molecule type" value="Genomic_DNA"/>
</dbReference>
<accession>A0AAW9S241</accession>
<dbReference type="InterPro" id="IPR012910">
    <property type="entry name" value="Plug_dom"/>
</dbReference>
<dbReference type="Proteomes" id="UP001403385">
    <property type="component" value="Unassembled WGS sequence"/>
</dbReference>
<evidence type="ECO:0000259" key="8">
    <source>
        <dbReference type="Pfam" id="PF07715"/>
    </source>
</evidence>
<evidence type="ECO:0000256" key="3">
    <source>
        <dbReference type="ARBA" id="ARBA00022452"/>
    </source>
</evidence>
<evidence type="ECO:0000313" key="10">
    <source>
        <dbReference type="Proteomes" id="UP001403385"/>
    </source>
</evidence>
<dbReference type="Gene3D" id="2.60.40.1120">
    <property type="entry name" value="Carboxypeptidase-like, regulatory domain"/>
    <property type="match status" value="1"/>
</dbReference>
<evidence type="ECO:0000256" key="4">
    <source>
        <dbReference type="ARBA" id="ARBA00022692"/>
    </source>
</evidence>
<dbReference type="InterPro" id="IPR037066">
    <property type="entry name" value="Plug_dom_sf"/>
</dbReference>
<organism evidence="9 10">
    <name type="scientific">Rapidithrix thailandica</name>
    <dbReference type="NCBI Taxonomy" id="413964"/>
    <lineage>
        <taxon>Bacteria</taxon>
        <taxon>Pseudomonadati</taxon>
        <taxon>Bacteroidota</taxon>
        <taxon>Cytophagia</taxon>
        <taxon>Cytophagales</taxon>
        <taxon>Flammeovirgaceae</taxon>
        <taxon>Rapidithrix</taxon>
    </lineage>
</organism>
<dbReference type="RefSeq" id="WP_346819267.1">
    <property type="nucleotide sequence ID" value="NZ_JBDKWZ010000001.1"/>
</dbReference>
<evidence type="ECO:0000256" key="1">
    <source>
        <dbReference type="ARBA" id="ARBA00004571"/>
    </source>
</evidence>
<evidence type="ECO:0000256" key="6">
    <source>
        <dbReference type="ARBA" id="ARBA00023237"/>
    </source>
</evidence>
<dbReference type="InterPro" id="IPR023996">
    <property type="entry name" value="TonB-dep_OMP_SusC/RagA"/>
</dbReference>
<reference evidence="9 10" key="1">
    <citation type="submission" date="2024-04" db="EMBL/GenBank/DDBJ databases">
        <title>Novel genus in family Flammeovirgaceae.</title>
        <authorList>
            <person name="Nguyen T.H."/>
            <person name="Vuong T.Q."/>
            <person name="Le H."/>
            <person name="Kim S.-G."/>
        </authorList>
    </citation>
    <scope>NUCLEOTIDE SEQUENCE [LARGE SCALE GENOMIC DNA]</scope>
    <source>
        <strain evidence="9 10">JCM 23209</strain>
    </source>
</reference>
<feature type="domain" description="TonB-dependent receptor plug" evidence="8">
    <location>
        <begin position="230"/>
        <end position="354"/>
    </location>
</feature>
<comment type="similarity">
    <text evidence="7">Belongs to the TonB-dependent receptor family.</text>
</comment>
<keyword evidence="6 7" id="KW-0998">Cell outer membrane</keyword>
<dbReference type="SUPFAM" id="SSF56935">
    <property type="entry name" value="Porins"/>
    <property type="match status" value="1"/>
</dbReference>
<dbReference type="PROSITE" id="PS52016">
    <property type="entry name" value="TONB_DEPENDENT_REC_3"/>
    <property type="match status" value="1"/>
</dbReference>
<dbReference type="InterPro" id="IPR036942">
    <property type="entry name" value="Beta-barrel_TonB_sf"/>
</dbReference>
<dbReference type="Gene3D" id="2.40.170.20">
    <property type="entry name" value="TonB-dependent receptor, beta-barrel domain"/>
    <property type="match status" value="1"/>
</dbReference>
<protein>
    <submittedName>
        <fullName evidence="9">TonB-dependent receptor</fullName>
    </submittedName>
</protein>
<keyword evidence="3 7" id="KW-1134">Transmembrane beta strand</keyword>
<dbReference type="GO" id="GO:0009279">
    <property type="term" value="C:cell outer membrane"/>
    <property type="evidence" value="ECO:0007669"/>
    <property type="project" value="UniProtKB-SubCell"/>
</dbReference>